<protein>
    <submittedName>
        <fullName evidence="1">Uncharacterized protein</fullName>
    </submittedName>
</protein>
<name>A0A1R3X8Q2_9RHOB</name>
<dbReference type="InterPro" id="IPR027417">
    <property type="entry name" value="P-loop_NTPase"/>
</dbReference>
<dbReference type="SUPFAM" id="SSF52540">
    <property type="entry name" value="P-loop containing nucleoside triphosphate hydrolases"/>
    <property type="match status" value="1"/>
</dbReference>
<evidence type="ECO:0000313" key="1">
    <source>
        <dbReference type="EMBL" id="SIT87135.1"/>
    </source>
</evidence>
<gene>
    <name evidence="1" type="ORF">SAMN05421849_2584</name>
</gene>
<accession>A0A1R3X8Q2</accession>
<proteinExistence type="predicted"/>
<dbReference type="AlphaFoldDB" id="A0A1R3X8Q2"/>
<dbReference type="STRING" id="515897.SAMN05421849_2584"/>
<dbReference type="RefSeq" id="WP_143733119.1">
    <property type="nucleotide sequence ID" value="NZ_FTPS01000006.1"/>
</dbReference>
<evidence type="ECO:0000313" key="2">
    <source>
        <dbReference type="Proteomes" id="UP000192455"/>
    </source>
</evidence>
<reference evidence="1 2" key="1">
    <citation type="submission" date="2017-01" db="EMBL/GenBank/DDBJ databases">
        <authorList>
            <person name="Mah S.A."/>
            <person name="Swanson W.J."/>
            <person name="Moy G.W."/>
            <person name="Vacquier V.D."/>
        </authorList>
    </citation>
    <scope>NUCLEOTIDE SEQUENCE [LARGE SCALE GENOMIC DNA]</scope>
    <source>
        <strain evidence="1 2">DSM 21219</strain>
    </source>
</reference>
<organism evidence="1 2">
    <name type="scientific">Pontibaca methylaminivorans</name>
    <dbReference type="NCBI Taxonomy" id="515897"/>
    <lineage>
        <taxon>Bacteria</taxon>
        <taxon>Pseudomonadati</taxon>
        <taxon>Pseudomonadota</taxon>
        <taxon>Alphaproteobacteria</taxon>
        <taxon>Rhodobacterales</taxon>
        <taxon>Roseobacteraceae</taxon>
        <taxon>Pontibaca</taxon>
    </lineage>
</organism>
<dbReference type="OrthoDB" id="547419at2"/>
<dbReference type="Proteomes" id="UP000192455">
    <property type="component" value="Unassembled WGS sequence"/>
</dbReference>
<dbReference type="EMBL" id="FTPS01000006">
    <property type="protein sequence ID" value="SIT87135.1"/>
    <property type="molecule type" value="Genomic_DNA"/>
</dbReference>
<keyword evidence="2" id="KW-1185">Reference proteome</keyword>
<sequence length="369" mass="41770">MKLVIFIGHFKTGSTSIQSFLSSNFLRLLQAGILYPSVESQGMARNLQVVLSGRDMPTIGDSLNIIEPHNALALKLKTEEDRHGVPSYYPNLPSGFQMLEALNNQISAIDPKSVILCSEVFALFGLTEKKESIKRLARRFAHHEVTIYCNLRRPDEYISSWHRQRLKFGAKLTKLSEGALDEYMNSAHIQQAKLIKGWVSEHFPDAKLIVRNFDDVKSAGGSVDDFIMNSGISFPNHVKIPKNQNPSVPSAFAEVGRRAFHELKRETASQIVGWLSSAGARVAHYSDQEVEVFGRENREILLRCFRPIAEELNKITDRYPFYSNLEDFGCCRPINEVDALKEALPGLVLDAKRQSLPENILDWLNNWRN</sequence>